<dbReference type="PROSITE" id="PS50404">
    <property type="entry name" value="GST_NTER"/>
    <property type="match status" value="1"/>
</dbReference>
<dbReference type="InterPro" id="IPR036249">
    <property type="entry name" value="Thioredoxin-like_sf"/>
</dbReference>
<dbReference type="GO" id="GO:0016740">
    <property type="term" value="F:transferase activity"/>
    <property type="evidence" value="ECO:0007669"/>
    <property type="project" value="UniProtKB-KW"/>
</dbReference>
<accession>A0A1H4SWQ0</accession>
<evidence type="ECO:0000313" key="4">
    <source>
        <dbReference type="Proteomes" id="UP000198992"/>
    </source>
</evidence>
<dbReference type="PROSITE" id="PS50405">
    <property type="entry name" value="GST_CTER"/>
    <property type="match status" value="1"/>
</dbReference>
<dbReference type="RefSeq" id="WP_092115312.1">
    <property type="nucleotide sequence ID" value="NZ_FNTH01000001.1"/>
</dbReference>
<keyword evidence="3" id="KW-0808">Transferase</keyword>
<dbReference type="InterPro" id="IPR036282">
    <property type="entry name" value="Glutathione-S-Trfase_C_sf"/>
</dbReference>
<dbReference type="InterPro" id="IPR010987">
    <property type="entry name" value="Glutathione-S-Trfase_C-like"/>
</dbReference>
<feature type="domain" description="GST N-terminal" evidence="1">
    <location>
        <begin position="1"/>
        <end position="82"/>
    </location>
</feature>
<name>A0A1H4SWQ0_9BRAD</name>
<evidence type="ECO:0000313" key="3">
    <source>
        <dbReference type="EMBL" id="SEC48566.1"/>
    </source>
</evidence>
<dbReference type="Proteomes" id="UP000198992">
    <property type="component" value="Unassembled WGS sequence"/>
</dbReference>
<dbReference type="Pfam" id="PF13409">
    <property type="entry name" value="GST_N_2"/>
    <property type="match status" value="1"/>
</dbReference>
<dbReference type="InterPro" id="IPR004045">
    <property type="entry name" value="Glutathione_S-Trfase_N"/>
</dbReference>
<proteinExistence type="predicted"/>
<dbReference type="AlphaFoldDB" id="A0A1H4SWQ0"/>
<dbReference type="SUPFAM" id="SSF52833">
    <property type="entry name" value="Thioredoxin-like"/>
    <property type="match status" value="1"/>
</dbReference>
<dbReference type="Gene3D" id="1.20.1050.10">
    <property type="match status" value="1"/>
</dbReference>
<dbReference type="SUPFAM" id="SSF47616">
    <property type="entry name" value="GST C-terminal domain-like"/>
    <property type="match status" value="1"/>
</dbReference>
<sequence>MEPILIYGFPLGSSMGLVAALEWLRKPYRLCRVDMLGEMRDPSYARINPRHETPAFVTDQGRVLTENMAIASWLAARDTERRISFEPLSPQADRMRQLMAFVNTGFTAAFSPLWAALEMQTPNPAMQSALRQWGRGNVVQRHDRLEQLIGDTPFLLGDYPTLADGLLIGVARWLDFHAVADRNRWPKLAALRARLEADPAVIYATALEKGEHSRGAGGCAGHVPLAEVIERFGTPRA</sequence>
<dbReference type="PANTHER" id="PTHR44051">
    <property type="entry name" value="GLUTATHIONE S-TRANSFERASE-RELATED"/>
    <property type="match status" value="1"/>
</dbReference>
<evidence type="ECO:0000259" key="1">
    <source>
        <dbReference type="PROSITE" id="PS50404"/>
    </source>
</evidence>
<reference evidence="3 4" key="1">
    <citation type="submission" date="2016-10" db="EMBL/GenBank/DDBJ databases">
        <authorList>
            <person name="de Groot N.N."/>
        </authorList>
    </citation>
    <scope>NUCLEOTIDE SEQUENCE [LARGE SCALE GENOMIC DNA]</scope>
    <source>
        <strain evidence="3 4">MT12</strain>
    </source>
</reference>
<evidence type="ECO:0000259" key="2">
    <source>
        <dbReference type="PROSITE" id="PS50405"/>
    </source>
</evidence>
<feature type="domain" description="GST C-terminal" evidence="2">
    <location>
        <begin position="88"/>
        <end position="216"/>
    </location>
</feature>
<gene>
    <name evidence="3" type="ORF">SAMN05444164_1956</name>
</gene>
<dbReference type="CDD" id="cd03057">
    <property type="entry name" value="GST_N_Beta"/>
    <property type="match status" value="1"/>
</dbReference>
<dbReference type="EMBL" id="FNTH01000001">
    <property type="protein sequence ID" value="SEC48566.1"/>
    <property type="molecule type" value="Genomic_DNA"/>
</dbReference>
<dbReference type="Gene3D" id="3.40.30.10">
    <property type="entry name" value="Glutaredoxin"/>
    <property type="match status" value="1"/>
</dbReference>
<dbReference type="OrthoDB" id="9815075at2"/>
<organism evidence="3 4">
    <name type="scientific">Bradyrhizobium erythrophlei</name>
    <dbReference type="NCBI Taxonomy" id="1437360"/>
    <lineage>
        <taxon>Bacteria</taxon>
        <taxon>Pseudomonadati</taxon>
        <taxon>Pseudomonadota</taxon>
        <taxon>Alphaproteobacteria</taxon>
        <taxon>Hyphomicrobiales</taxon>
        <taxon>Nitrobacteraceae</taxon>
        <taxon>Bradyrhizobium</taxon>
    </lineage>
</organism>
<protein>
    <submittedName>
        <fullName evidence="3">Glutathione S-transferase</fullName>
    </submittedName>
</protein>
<dbReference type="PANTHER" id="PTHR44051:SF8">
    <property type="entry name" value="GLUTATHIONE S-TRANSFERASE GSTA"/>
    <property type="match status" value="1"/>
</dbReference>